<feature type="transmembrane region" description="Helical" evidence="1">
    <location>
        <begin position="6"/>
        <end position="27"/>
    </location>
</feature>
<organism evidence="2">
    <name type="scientific">Physcomitrium patens</name>
    <name type="common">Spreading-leaved earth moss</name>
    <name type="synonym">Physcomitrella patens</name>
    <dbReference type="NCBI Taxonomy" id="3218"/>
    <lineage>
        <taxon>Eukaryota</taxon>
        <taxon>Viridiplantae</taxon>
        <taxon>Streptophyta</taxon>
        <taxon>Embryophyta</taxon>
        <taxon>Bryophyta</taxon>
        <taxon>Bryophytina</taxon>
        <taxon>Bryopsida</taxon>
        <taxon>Funariidae</taxon>
        <taxon>Funariales</taxon>
        <taxon>Funariaceae</taxon>
        <taxon>Physcomitrium</taxon>
    </lineage>
</organism>
<protein>
    <submittedName>
        <fullName evidence="2 3">Uncharacterized protein</fullName>
    </submittedName>
</protein>
<dbReference type="Proteomes" id="UP000006727">
    <property type="component" value="Chromosome 13"/>
</dbReference>
<dbReference type="AlphaFoldDB" id="A0A2K1JLX3"/>
<keyword evidence="1" id="KW-1133">Transmembrane helix</keyword>
<evidence type="ECO:0000313" key="3">
    <source>
        <dbReference type="EnsemblPlants" id="Pp3c13_14651V3.1"/>
    </source>
</evidence>
<name>A0A2K1JLX3_PHYPA</name>
<keyword evidence="1" id="KW-0812">Transmembrane</keyword>
<evidence type="ECO:0000256" key="1">
    <source>
        <dbReference type="SAM" id="Phobius"/>
    </source>
</evidence>
<reference evidence="2 4" key="1">
    <citation type="journal article" date="2008" name="Science">
        <title>The Physcomitrella genome reveals evolutionary insights into the conquest of land by plants.</title>
        <authorList>
            <person name="Rensing S."/>
            <person name="Lang D."/>
            <person name="Zimmer A."/>
            <person name="Terry A."/>
            <person name="Salamov A."/>
            <person name="Shapiro H."/>
            <person name="Nishiyama T."/>
            <person name="Perroud P.-F."/>
            <person name="Lindquist E."/>
            <person name="Kamisugi Y."/>
            <person name="Tanahashi T."/>
            <person name="Sakakibara K."/>
            <person name="Fujita T."/>
            <person name="Oishi K."/>
            <person name="Shin-I T."/>
            <person name="Kuroki Y."/>
            <person name="Toyoda A."/>
            <person name="Suzuki Y."/>
            <person name="Hashimoto A."/>
            <person name="Yamaguchi K."/>
            <person name="Sugano A."/>
            <person name="Kohara Y."/>
            <person name="Fujiyama A."/>
            <person name="Anterola A."/>
            <person name="Aoki S."/>
            <person name="Ashton N."/>
            <person name="Barbazuk W.B."/>
            <person name="Barker E."/>
            <person name="Bennetzen J."/>
            <person name="Bezanilla M."/>
            <person name="Blankenship R."/>
            <person name="Cho S.H."/>
            <person name="Dutcher S."/>
            <person name="Estelle M."/>
            <person name="Fawcett J.A."/>
            <person name="Gundlach H."/>
            <person name="Hanada K."/>
            <person name="Heyl A."/>
            <person name="Hicks K.A."/>
            <person name="Hugh J."/>
            <person name="Lohr M."/>
            <person name="Mayer K."/>
            <person name="Melkozernov A."/>
            <person name="Murata T."/>
            <person name="Nelson D."/>
            <person name="Pils B."/>
            <person name="Prigge M."/>
            <person name="Reiss B."/>
            <person name="Renner T."/>
            <person name="Rombauts S."/>
            <person name="Rushton P."/>
            <person name="Sanderfoot A."/>
            <person name="Schween G."/>
            <person name="Shiu S.-H."/>
            <person name="Stueber K."/>
            <person name="Theodoulou F.L."/>
            <person name="Tu H."/>
            <person name="Van de Peer Y."/>
            <person name="Verrier P.J."/>
            <person name="Waters E."/>
            <person name="Wood A."/>
            <person name="Yang L."/>
            <person name="Cove D."/>
            <person name="Cuming A."/>
            <person name="Hasebe M."/>
            <person name="Lucas S."/>
            <person name="Mishler D.B."/>
            <person name="Reski R."/>
            <person name="Grigoriev I."/>
            <person name="Quatrano R.S."/>
            <person name="Boore J.L."/>
        </authorList>
    </citation>
    <scope>NUCLEOTIDE SEQUENCE [LARGE SCALE GENOMIC DNA]</scope>
    <source>
        <strain evidence="3 4">cv. Gransden 2004</strain>
    </source>
</reference>
<reference evidence="2 4" key="2">
    <citation type="journal article" date="2018" name="Plant J.">
        <title>The Physcomitrella patens chromosome-scale assembly reveals moss genome structure and evolution.</title>
        <authorList>
            <person name="Lang D."/>
            <person name="Ullrich K.K."/>
            <person name="Murat F."/>
            <person name="Fuchs J."/>
            <person name="Jenkins J."/>
            <person name="Haas F.B."/>
            <person name="Piednoel M."/>
            <person name="Gundlach H."/>
            <person name="Van Bel M."/>
            <person name="Meyberg R."/>
            <person name="Vives C."/>
            <person name="Morata J."/>
            <person name="Symeonidi A."/>
            <person name="Hiss M."/>
            <person name="Muchero W."/>
            <person name="Kamisugi Y."/>
            <person name="Saleh O."/>
            <person name="Blanc G."/>
            <person name="Decker E.L."/>
            <person name="van Gessel N."/>
            <person name="Grimwood J."/>
            <person name="Hayes R.D."/>
            <person name="Graham S.W."/>
            <person name="Gunter L.E."/>
            <person name="McDaniel S.F."/>
            <person name="Hoernstein S.N.W."/>
            <person name="Larsson A."/>
            <person name="Li F.W."/>
            <person name="Perroud P.F."/>
            <person name="Phillips J."/>
            <person name="Ranjan P."/>
            <person name="Rokshar D.S."/>
            <person name="Rothfels C.J."/>
            <person name="Schneider L."/>
            <person name="Shu S."/>
            <person name="Stevenson D.W."/>
            <person name="Thummler F."/>
            <person name="Tillich M."/>
            <person name="Villarreal Aguilar J.C."/>
            <person name="Widiez T."/>
            <person name="Wong G.K."/>
            <person name="Wymore A."/>
            <person name="Zhang Y."/>
            <person name="Zimmer A.D."/>
            <person name="Quatrano R.S."/>
            <person name="Mayer K.F.X."/>
            <person name="Goodstein D."/>
            <person name="Casacuberta J.M."/>
            <person name="Vandepoele K."/>
            <person name="Reski R."/>
            <person name="Cuming A.C."/>
            <person name="Tuskan G.A."/>
            <person name="Maumus F."/>
            <person name="Salse J."/>
            <person name="Schmutz J."/>
            <person name="Rensing S.A."/>
        </authorList>
    </citation>
    <scope>NUCLEOTIDE SEQUENCE [LARGE SCALE GENOMIC DNA]</scope>
    <source>
        <strain evidence="3 4">cv. Gransden 2004</strain>
    </source>
</reference>
<evidence type="ECO:0000313" key="4">
    <source>
        <dbReference type="Proteomes" id="UP000006727"/>
    </source>
</evidence>
<gene>
    <name evidence="2" type="ORF">PHYPA_017374</name>
</gene>
<sequence>MTWKPLAFASYVIFMNYLINTIEDVNVMRKYKSTRRTYVRAACATYYLMGGSEEDCTLFFLEI</sequence>
<dbReference type="InParanoid" id="A0A2K1JLX3"/>
<keyword evidence="4" id="KW-1185">Reference proteome</keyword>
<evidence type="ECO:0000313" key="2">
    <source>
        <dbReference type="EMBL" id="PNR42544.1"/>
    </source>
</evidence>
<dbReference type="EnsemblPlants" id="Pp3c13_14651V3.1">
    <property type="protein sequence ID" value="Pp3c13_14651V3.1"/>
    <property type="gene ID" value="Pp3c13_14651"/>
</dbReference>
<dbReference type="EMBL" id="ABEU02000013">
    <property type="protein sequence ID" value="PNR42544.1"/>
    <property type="molecule type" value="Genomic_DNA"/>
</dbReference>
<dbReference type="Gramene" id="Pp3c13_14651V3.1">
    <property type="protein sequence ID" value="Pp3c13_14651V3.1"/>
    <property type="gene ID" value="Pp3c13_14651"/>
</dbReference>
<accession>A0A2K1JLX3</accession>
<proteinExistence type="predicted"/>
<keyword evidence="1" id="KW-0472">Membrane</keyword>
<reference evidence="3" key="3">
    <citation type="submission" date="2020-12" db="UniProtKB">
        <authorList>
            <consortium name="EnsemblPlants"/>
        </authorList>
    </citation>
    <scope>IDENTIFICATION</scope>
</reference>